<organism evidence="2 3">
    <name type="scientific">Desulfoglaeba alkanexedens ALDC</name>
    <dbReference type="NCBI Taxonomy" id="980445"/>
    <lineage>
        <taxon>Bacteria</taxon>
        <taxon>Pseudomonadati</taxon>
        <taxon>Thermodesulfobacteriota</taxon>
        <taxon>Syntrophobacteria</taxon>
        <taxon>Syntrophobacterales</taxon>
        <taxon>Syntrophobacteraceae</taxon>
        <taxon>Desulfoglaeba</taxon>
    </lineage>
</organism>
<accession>A0A4P8L294</accession>
<proteinExistence type="predicted"/>
<keyword evidence="3" id="KW-1185">Reference proteome</keyword>
<sequence>MARLASGLPFGCLDDPAHYPSGLNKCAEELIGQMVASGEHNDGRVLHRRLADDAPGDEQLQRHHRVVGEARLTTEGLLDGPEDPGQSIAALLAE</sequence>
<reference evidence="2 3" key="1">
    <citation type="submission" date="2019-05" db="EMBL/GenBank/DDBJ databases">
        <title>The Complete Genome Sequence of the n-alkane-degrading Desulfoglaeba alkanexedens ALDC reveals multiple alkylsuccinate synthase gene clusters.</title>
        <authorList>
            <person name="Callaghan A.V."/>
            <person name="Davidova I.A."/>
            <person name="Duncan K.E."/>
            <person name="Morris B."/>
            <person name="McInerney M.J."/>
        </authorList>
    </citation>
    <scope>NUCLEOTIDE SEQUENCE [LARGE SCALE GENOMIC DNA]</scope>
    <source>
        <strain evidence="2 3">ALDC</strain>
    </source>
</reference>
<evidence type="ECO:0000313" key="2">
    <source>
        <dbReference type="EMBL" id="QCQ22017.1"/>
    </source>
</evidence>
<gene>
    <name evidence="2" type="ORF">FDQ92_07435</name>
</gene>
<dbReference type="RefSeq" id="WP_137423986.1">
    <property type="nucleotide sequence ID" value="NZ_CP040098.1"/>
</dbReference>
<dbReference type="Proteomes" id="UP000298602">
    <property type="component" value="Chromosome"/>
</dbReference>
<dbReference type="AlphaFoldDB" id="A0A4P8L294"/>
<reference evidence="2 3" key="2">
    <citation type="submission" date="2019-05" db="EMBL/GenBank/DDBJ databases">
        <authorList>
            <person name="Suflita J.M."/>
            <person name="Marks C.R."/>
        </authorList>
    </citation>
    <scope>NUCLEOTIDE SEQUENCE [LARGE SCALE GENOMIC DNA]</scope>
    <source>
        <strain evidence="2 3">ALDC</strain>
    </source>
</reference>
<protein>
    <submittedName>
        <fullName evidence="2">Uncharacterized protein</fullName>
    </submittedName>
</protein>
<dbReference type="EMBL" id="CP040098">
    <property type="protein sequence ID" value="QCQ22017.1"/>
    <property type="molecule type" value="Genomic_DNA"/>
</dbReference>
<dbReference type="KEGG" id="dax:FDQ92_07435"/>
<evidence type="ECO:0000256" key="1">
    <source>
        <dbReference type="SAM" id="MobiDB-lite"/>
    </source>
</evidence>
<evidence type="ECO:0000313" key="3">
    <source>
        <dbReference type="Proteomes" id="UP000298602"/>
    </source>
</evidence>
<name>A0A4P8L294_9BACT</name>
<feature type="region of interest" description="Disordered" evidence="1">
    <location>
        <begin position="75"/>
        <end position="94"/>
    </location>
</feature>